<name>A0A9W6YTR9_AMBMO</name>
<feature type="domain" description="Protein HIRA-like C-terminal" evidence="12">
    <location>
        <begin position="865"/>
        <end position="927"/>
    </location>
</feature>
<evidence type="ECO:0000256" key="9">
    <source>
        <dbReference type="ARBA" id="ARBA00023242"/>
    </source>
</evidence>
<feature type="compositionally biased region" description="Basic and acidic residues" evidence="11">
    <location>
        <begin position="542"/>
        <end position="552"/>
    </location>
</feature>
<keyword evidence="9 10" id="KW-0539">Nucleus</keyword>
<dbReference type="GO" id="GO:0006355">
    <property type="term" value="P:regulation of DNA-templated transcription"/>
    <property type="evidence" value="ECO:0007669"/>
    <property type="project" value="InterPro"/>
</dbReference>
<feature type="compositionally biased region" description="Basic and acidic residues" evidence="11">
    <location>
        <begin position="65"/>
        <end position="76"/>
    </location>
</feature>
<feature type="region of interest" description="Disordered" evidence="11">
    <location>
        <begin position="581"/>
        <end position="684"/>
    </location>
</feature>
<organism evidence="13 14">
    <name type="scientific">Ambrosiozyma monospora</name>
    <name type="common">Yeast</name>
    <name type="synonym">Endomycopsis monosporus</name>
    <dbReference type="NCBI Taxonomy" id="43982"/>
    <lineage>
        <taxon>Eukaryota</taxon>
        <taxon>Fungi</taxon>
        <taxon>Dikarya</taxon>
        <taxon>Ascomycota</taxon>
        <taxon>Saccharomycotina</taxon>
        <taxon>Pichiomycetes</taxon>
        <taxon>Pichiales</taxon>
        <taxon>Pichiaceae</taxon>
        <taxon>Ambrosiozyma</taxon>
    </lineage>
</organism>
<accession>A0A9W6YTR9</accession>
<evidence type="ECO:0000256" key="10">
    <source>
        <dbReference type="RuleBase" id="RU364014"/>
    </source>
</evidence>
<dbReference type="EMBL" id="BSXU01000690">
    <property type="protein sequence ID" value="GMG21515.1"/>
    <property type="molecule type" value="Genomic_DNA"/>
</dbReference>
<protein>
    <recommendedName>
        <fullName evidence="10">Protein HIR</fullName>
    </recommendedName>
</protein>
<evidence type="ECO:0000256" key="7">
    <source>
        <dbReference type="ARBA" id="ARBA00023015"/>
    </source>
</evidence>
<feature type="compositionally biased region" description="Low complexity" evidence="11">
    <location>
        <begin position="734"/>
        <end position="748"/>
    </location>
</feature>
<comment type="caution">
    <text evidence="13">The sequence shown here is derived from an EMBL/GenBank/DDBJ whole genome shotgun (WGS) entry which is preliminary data.</text>
</comment>
<evidence type="ECO:0000256" key="3">
    <source>
        <dbReference type="ARBA" id="ARBA00022491"/>
    </source>
</evidence>
<dbReference type="InterPro" id="IPR036322">
    <property type="entry name" value="WD40_repeat_dom_sf"/>
</dbReference>
<reference evidence="13" key="1">
    <citation type="submission" date="2023-04" db="EMBL/GenBank/DDBJ databases">
        <title>Ambrosiozyma monospora NBRC 1965.</title>
        <authorList>
            <person name="Ichikawa N."/>
            <person name="Sato H."/>
            <person name="Tonouchi N."/>
        </authorList>
    </citation>
    <scope>NUCLEOTIDE SEQUENCE</scope>
    <source>
        <strain evidence="13">NBRC 1965</strain>
    </source>
</reference>
<evidence type="ECO:0000256" key="6">
    <source>
        <dbReference type="ARBA" id="ARBA00022853"/>
    </source>
</evidence>
<dbReference type="AlphaFoldDB" id="A0A9W6YTR9"/>
<dbReference type="GO" id="GO:0000785">
    <property type="term" value="C:chromatin"/>
    <property type="evidence" value="ECO:0007669"/>
    <property type="project" value="TreeGrafter"/>
</dbReference>
<comment type="function">
    <text evidence="10">Required for replication-independent chromatin assembly and for the periodic repression of histone gene transcription during the cell cycle.</text>
</comment>
<dbReference type="SMART" id="SM00320">
    <property type="entry name" value="WD40"/>
    <property type="match status" value="4"/>
</dbReference>
<keyword evidence="3 10" id="KW-0678">Repressor</keyword>
<sequence>MYLLSASFSNSTSNYVSVNSTNTLVATAASDGNICIRSMDQFRELFEDPSGKKSDDCSGNSPPDVDSKKNKEDKLNKKVNTNGKEKGKPKNDVITLDSEEDEPEPEPEQKPNVSNKKLTVASAKMQYSPTVDKLKLQSAQTPINIVGIRSRSKITSLKFANLTSNSNLLVAVYKNGEVYIVENPDNQAFCKVTQIFKHVNGLLLDFSWSADDQLLAFTSMNNEVIIYDVFYQKLMCTLALHTEADKADSSVPVKGVAFDKNSNKYLLTLGDDKILNRLEYHLENDPEEGRKFKYTISQHVEDLITSPKLNKAAVKKLSWTRDDRVLSCPNTAKGKVAMISLLHNHNPTNGETWNDWCKFVGNGFKCTMTQFSPCIYRNRNNSNSSDSTPKNGKYYYILATASYDSTIAIWNTCASAPLIIANEVSANGIQDICWDNDGKFLFITTTAGELLLGVFSENELGEPVALDDEECGLIDFDPIIKEFKKKETPIRDAWLASHTKKNEKSTEDNKNAKSGNGSDKKGKKEEKERDKNGKTAKSSLKIKPEKGKDDSVKSPSSSKKGTNIKSESNNNDKKIIIDLEGLHELEPPKKKTSQVITLDDDNDGENDDLKKRSTKNANGKSSSPVQQPLTKAPIPSVGSTDQIKGISEKKHIQPTLLTSNGKLGVLPSSKSTHPAQQQKAQSILPSKRTLISEFEGPSRKVSKDLAVKVAKKIKKDKESAEAITSSAGTPGTANINVNSSSTNNNNNNLQPQRKRKELESVEFIGTVVLNPQISFSNIRITVPSVKTFLLRSLADDDSVILEVKNGNGHESQPTRISVMKKVFPDQKRQLFVDFIPRKVHLATGAGSYWAVSTTNGQLITYTDSGRRLLPPIILGSPLSFLEIKNQYLMAVTSIGELYVWDLKQHKSTFKPTSLYPLLQPIYRSSQIEVSPSSAGNANANGGVNTVEQNGLIFVNGELLARSENLTMCSITSNGIPIVTLSNGNGYLFNHEMNSWSLVSDSWWAFGSQYWDSTGSLSRG</sequence>
<feature type="region of interest" description="Disordered" evidence="11">
    <location>
        <begin position="47"/>
        <end position="118"/>
    </location>
</feature>
<keyword evidence="8 10" id="KW-0804">Transcription</keyword>
<feature type="compositionally biased region" description="Basic and acidic residues" evidence="11">
    <location>
        <begin position="47"/>
        <end position="56"/>
    </location>
</feature>
<dbReference type="InterPro" id="IPR031120">
    <property type="entry name" value="HIR1-like"/>
</dbReference>
<keyword evidence="7 10" id="KW-0805">Transcription regulation</keyword>
<evidence type="ECO:0000256" key="5">
    <source>
        <dbReference type="ARBA" id="ARBA00022737"/>
    </source>
</evidence>
<dbReference type="Proteomes" id="UP001165063">
    <property type="component" value="Unassembled WGS sequence"/>
</dbReference>
<feature type="compositionally biased region" description="Polar residues" evidence="11">
    <location>
        <begin position="668"/>
        <end position="684"/>
    </location>
</feature>
<evidence type="ECO:0000259" key="12">
    <source>
        <dbReference type="Pfam" id="PF07569"/>
    </source>
</evidence>
<keyword evidence="14" id="KW-1185">Reference proteome</keyword>
<keyword evidence="5 10" id="KW-0677">Repeat</keyword>
<dbReference type="GO" id="GO:0005634">
    <property type="term" value="C:nucleus"/>
    <property type="evidence" value="ECO:0007669"/>
    <property type="project" value="UniProtKB-SubCell"/>
</dbReference>
<evidence type="ECO:0000256" key="11">
    <source>
        <dbReference type="SAM" id="MobiDB-lite"/>
    </source>
</evidence>
<feature type="compositionally biased region" description="Polar residues" evidence="11">
    <location>
        <begin position="724"/>
        <end position="733"/>
    </location>
</feature>
<feature type="region of interest" description="Disordered" evidence="11">
    <location>
        <begin position="717"/>
        <end position="754"/>
    </location>
</feature>
<feature type="domain" description="Protein HIRA-like C-terminal" evidence="12">
    <location>
        <begin position="959"/>
        <end position="1016"/>
    </location>
</feature>
<keyword evidence="4 10" id="KW-0853">WD repeat</keyword>
<feature type="compositionally biased region" description="Basic and acidic residues" evidence="11">
    <location>
        <begin position="518"/>
        <end position="533"/>
    </location>
</feature>
<dbReference type="Gene3D" id="2.130.10.10">
    <property type="entry name" value="YVTN repeat-like/Quinoprotein amine dehydrogenase"/>
    <property type="match status" value="2"/>
</dbReference>
<feature type="compositionally biased region" description="Polar residues" evidence="11">
    <location>
        <begin position="615"/>
        <end position="629"/>
    </location>
</feature>
<evidence type="ECO:0000313" key="14">
    <source>
        <dbReference type="Proteomes" id="UP001165063"/>
    </source>
</evidence>
<proteinExistence type="inferred from homology"/>
<dbReference type="Pfam" id="PF07569">
    <property type="entry name" value="Hira"/>
    <property type="match status" value="2"/>
</dbReference>
<evidence type="ECO:0000256" key="8">
    <source>
        <dbReference type="ARBA" id="ARBA00023163"/>
    </source>
</evidence>
<dbReference type="GO" id="GO:0000417">
    <property type="term" value="C:HIR complex"/>
    <property type="evidence" value="ECO:0007669"/>
    <property type="project" value="TreeGrafter"/>
</dbReference>
<comment type="similarity">
    <text evidence="2 10">Belongs to the WD repeat HIR1 family.</text>
</comment>
<gene>
    <name evidence="13" type="ORF">Amon01_000204900</name>
</gene>
<dbReference type="SUPFAM" id="SSF50978">
    <property type="entry name" value="WD40 repeat-like"/>
    <property type="match status" value="1"/>
</dbReference>
<feature type="compositionally biased region" description="Basic and acidic residues" evidence="11">
    <location>
        <begin position="500"/>
        <end position="511"/>
    </location>
</feature>
<dbReference type="SUPFAM" id="SSF50960">
    <property type="entry name" value="TolB, C-terminal domain"/>
    <property type="match status" value="1"/>
</dbReference>
<evidence type="ECO:0000256" key="4">
    <source>
        <dbReference type="ARBA" id="ARBA00022574"/>
    </source>
</evidence>
<dbReference type="OrthoDB" id="1741719at2759"/>
<feature type="region of interest" description="Disordered" evidence="11">
    <location>
        <begin position="495"/>
        <end position="569"/>
    </location>
</feature>
<dbReference type="GO" id="GO:0006351">
    <property type="term" value="P:DNA-templated transcription"/>
    <property type="evidence" value="ECO:0007669"/>
    <property type="project" value="InterPro"/>
</dbReference>
<evidence type="ECO:0000313" key="13">
    <source>
        <dbReference type="EMBL" id="GMG21515.1"/>
    </source>
</evidence>
<dbReference type="GO" id="GO:0031491">
    <property type="term" value="F:nucleosome binding"/>
    <property type="evidence" value="ECO:0007669"/>
    <property type="project" value="TreeGrafter"/>
</dbReference>
<dbReference type="InterPro" id="IPR015943">
    <property type="entry name" value="WD40/YVTN_repeat-like_dom_sf"/>
</dbReference>
<evidence type="ECO:0000256" key="1">
    <source>
        <dbReference type="ARBA" id="ARBA00004123"/>
    </source>
</evidence>
<evidence type="ECO:0000256" key="2">
    <source>
        <dbReference type="ARBA" id="ARBA00007306"/>
    </source>
</evidence>
<feature type="compositionally biased region" description="Acidic residues" evidence="11">
    <location>
        <begin position="97"/>
        <end position="106"/>
    </location>
</feature>
<dbReference type="InterPro" id="IPR011494">
    <property type="entry name" value="HIRA-like_C"/>
</dbReference>
<dbReference type="GO" id="GO:0006338">
    <property type="term" value="P:chromatin remodeling"/>
    <property type="evidence" value="ECO:0007669"/>
    <property type="project" value="InterPro"/>
</dbReference>
<dbReference type="InterPro" id="IPR001680">
    <property type="entry name" value="WD40_rpt"/>
</dbReference>
<comment type="subcellular location">
    <subcellularLocation>
        <location evidence="1 10">Nucleus</location>
    </subcellularLocation>
</comment>
<dbReference type="PANTHER" id="PTHR13831:SF1">
    <property type="entry name" value="PROTEIN HIR2"/>
    <property type="match status" value="1"/>
</dbReference>
<dbReference type="PANTHER" id="PTHR13831">
    <property type="entry name" value="MEMBER OF THE HIR1 FAMILY OF WD-REPEAT PROTEINS"/>
    <property type="match status" value="1"/>
</dbReference>
<keyword evidence="6 10" id="KW-0156">Chromatin regulator</keyword>